<gene>
    <name evidence="2" type="ORF">NCTC7908_00320</name>
</gene>
<dbReference type="AlphaFoldDB" id="A0ABD7MQS4"/>
<keyword evidence="1" id="KW-0812">Transmembrane</keyword>
<keyword evidence="1" id="KW-0472">Membrane</keyword>
<dbReference type="RefSeq" id="WP_145955120.1">
    <property type="nucleotide sequence ID" value="NZ_CP068134.1"/>
</dbReference>
<keyword evidence="1" id="KW-1133">Transmembrane helix</keyword>
<evidence type="ECO:0000313" key="3">
    <source>
        <dbReference type="Proteomes" id="UP000248741"/>
    </source>
</evidence>
<evidence type="ECO:0000256" key="1">
    <source>
        <dbReference type="SAM" id="Phobius"/>
    </source>
</evidence>
<sequence length="407" mass="44192">MNQNPSEPIRTAAFDELSKNMGASFAKNPGLLGAVEAAKGQLHYDYMKHSPWAVLTEEVRKGQALGPLDTMAAAHKSALDTVLGTSNVATMLQELFNSPAVGIVQRMNEQAESVAAQFLNPPYTSGMAKIAAQMNPGLAGLGTVGIGAHVSAGLAGLDTAKIGAPLSAGLAGIVAATSYKGLSTRFVASPEFISEVEKVWNSYAKPAIDMEKLGLGALNVASFLKPQITAQDILGRTNTHLWSESMCQAVGHMDTLFPKLLSEEEALSKLGLFKEIDWNFKSLGIDLDGIKTSEDLEDFIEDNEDIVEQVTERLVSDKEIRRQAAEIFVGPAIKQMTTTEIILTLGAIGERLWDFAMKFATTQYPEVVLVTIAINSIILFFSAVVEDRALEKRRKNRVEEVLKDWEY</sequence>
<dbReference type="EMBL" id="LS483400">
    <property type="protein sequence ID" value="SQG50086.1"/>
    <property type="molecule type" value="Genomic_DNA"/>
</dbReference>
<organism evidence="2 3">
    <name type="scientific">Corynebacterium ulcerans</name>
    <dbReference type="NCBI Taxonomy" id="65058"/>
    <lineage>
        <taxon>Bacteria</taxon>
        <taxon>Bacillati</taxon>
        <taxon>Actinomycetota</taxon>
        <taxon>Actinomycetes</taxon>
        <taxon>Mycobacteriales</taxon>
        <taxon>Corynebacteriaceae</taxon>
        <taxon>Corynebacterium</taxon>
    </lineage>
</organism>
<proteinExistence type="predicted"/>
<name>A0ABD7MQS4_CORUL</name>
<feature type="transmembrane region" description="Helical" evidence="1">
    <location>
        <begin position="367"/>
        <end position="385"/>
    </location>
</feature>
<protein>
    <submittedName>
        <fullName evidence="2">Uncharacterized protein</fullName>
    </submittedName>
</protein>
<evidence type="ECO:0000313" key="2">
    <source>
        <dbReference type="EMBL" id="SQG50086.1"/>
    </source>
</evidence>
<dbReference type="Proteomes" id="UP000248741">
    <property type="component" value="Chromosome 1"/>
</dbReference>
<reference evidence="2 3" key="1">
    <citation type="submission" date="2018-06" db="EMBL/GenBank/DDBJ databases">
        <authorList>
            <consortium name="Pathogen Informatics"/>
            <person name="Doyle S."/>
        </authorList>
    </citation>
    <scope>NUCLEOTIDE SEQUENCE [LARGE SCALE GENOMIC DNA]</scope>
    <source>
        <strain evidence="2 3">NCTC7908</strain>
    </source>
</reference>
<accession>A0ABD7MQS4</accession>